<dbReference type="AlphaFoldDB" id="A0A1J4MH04"/>
<evidence type="ECO:0000256" key="1">
    <source>
        <dbReference type="SAM" id="Phobius"/>
    </source>
</evidence>
<dbReference type="EMBL" id="LRBS01000101">
    <property type="protein sequence ID" value="OII73521.1"/>
    <property type="molecule type" value="Genomic_DNA"/>
</dbReference>
<keyword evidence="1" id="KW-1133">Transmembrane helix</keyword>
<comment type="caution">
    <text evidence="2">The sequence shown here is derived from an EMBL/GenBank/DDBJ whole genome shotgun (WGS) entry which is preliminary data.</text>
</comment>
<dbReference type="OrthoDB" id="10288703at2759"/>
<organism evidence="2 3">
    <name type="scientific">Cryptosporidium andersoni</name>
    <dbReference type="NCBI Taxonomy" id="117008"/>
    <lineage>
        <taxon>Eukaryota</taxon>
        <taxon>Sar</taxon>
        <taxon>Alveolata</taxon>
        <taxon>Apicomplexa</taxon>
        <taxon>Conoidasida</taxon>
        <taxon>Coccidia</taxon>
        <taxon>Eucoccidiorida</taxon>
        <taxon>Eimeriorina</taxon>
        <taxon>Cryptosporidiidae</taxon>
        <taxon>Cryptosporidium</taxon>
    </lineage>
</organism>
<accession>A0A1J4MH04</accession>
<evidence type="ECO:0000313" key="3">
    <source>
        <dbReference type="Proteomes" id="UP000186804"/>
    </source>
</evidence>
<dbReference type="GeneID" id="92365989"/>
<gene>
    <name evidence="2" type="ORF">cand_018040</name>
</gene>
<keyword evidence="3" id="KW-1185">Reference proteome</keyword>
<reference evidence="2 3" key="1">
    <citation type="submission" date="2016-10" db="EMBL/GenBank/DDBJ databases">
        <title>Reductive evolution of mitochondrial metabolism and differential evolution of invasion-related proteins in Cryptosporidium.</title>
        <authorList>
            <person name="Liu S."/>
            <person name="Roellig D.M."/>
            <person name="Guo Y."/>
            <person name="Li N."/>
            <person name="Frace M.A."/>
            <person name="Tang K."/>
            <person name="Zhang L."/>
            <person name="Feng Y."/>
            <person name="Xiao L."/>
        </authorList>
    </citation>
    <scope>NUCLEOTIDE SEQUENCE [LARGE SCALE GENOMIC DNA]</scope>
    <source>
        <strain evidence="2">30847</strain>
    </source>
</reference>
<dbReference type="RefSeq" id="XP_067067177.1">
    <property type="nucleotide sequence ID" value="XM_067212038.1"/>
</dbReference>
<sequence length="450" mass="52344">MFTIIRCITIIYIIGSLFYYLSYALKTSIDSYNESYEATFNKLIIEDQSSDNKIKSQLYLCSICGCKSHLGPIEDDNNKIYVCLHCEDSNDLQNCIFSAIQKEWYTSLQLRSTSLYSNLLNYYKGIAFGYSQLYSIYPDNNILNRNIDLNKFFIWKILTPGNMTDNCMIINDGYSNPNFFNMRYTLIVNKGYLAKDINVSFYIYENNKVYENIAQFDNQYINQSDSINVYSFKYIKLPIEKLYSEYSDKSYSISKYSIPPKHVFDFASNSWIPVGSKILQEGIYIEYILDNIQMNLNCPKDGSCNLRDLNVFLSVDCQPTIGSPEYNFTVNSTIEKIADIYRHYQDKPRIFEFFLNRLKYTLISKLQCVPNAFYYQSTDTLIRTPFEDLSPACKEAIYFSELPKIGYIYDFDMNIAGTDNPDKYIVAIEHEDVDDGSLAEKIHKILVGIE</sequence>
<proteinExistence type="predicted"/>
<keyword evidence="1" id="KW-0472">Membrane</keyword>
<dbReference type="VEuPathDB" id="CryptoDB:cand_018040"/>
<feature type="transmembrane region" description="Helical" evidence="1">
    <location>
        <begin position="7"/>
        <end position="25"/>
    </location>
</feature>
<protein>
    <submittedName>
        <fullName evidence="2">Uncharacterized protein</fullName>
    </submittedName>
</protein>
<dbReference type="Proteomes" id="UP000186804">
    <property type="component" value="Unassembled WGS sequence"/>
</dbReference>
<name>A0A1J4MH04_9CRYT</name>
<keyword evidence="1" id="KW-0812">Transmembrane</keyword>
<evidence type="ECO:0000313" key="2">
    <source>
        <dbReference type="EMBL" id="OII73521.1"/>
    </source>
</evidence>